<dbReference type="PANTHER" id="PTHR21198">
    <property type="entry name" value="GLUTAMATE RACEMASE"/>
    <property type="match status" value="1"/>
</dbReference>
<dbReference type="InterPro" id="IPR001920">
    <property type="entry name" value="Asp/Glu_race"/>
</dbReference>
<proteinExistence type="predicted"/>
<reference evidence="3" key="1">
    <citation type="submission" date="2016-10" db="EMBL/GenBank/DDBJ databases">
        <authorList>
            <person name="Varghese N."/>
            <person name="Submissions S."/>
        </authorList>
    </citation>
    <scope>NUCLEOTIDE SEQUENCE [LARGE SCALE GENOMIC DNA]</scope>
    <source>
        <strain evidence="3">PL19</strain>
    </source>
</reference>
<keyword evidence="3" id="KW-1185">Reference proteome</keyword>
<keyword evidence="1" id="KW-0413">Isomerase</keyword>
<dbReference type="GO" id="GO:0047661">
    <property type="term" value="F:amino-acid racemase activity"/>
    <property type="evidence" value="ECO:0007669"/>
    <property type="project" value="InterPro"/>
</dbReference>
<dbReference type="SUPFAM" id="SSF53681">
    <property type="entry name" value="Aspartate/glutamate racemase"/>
    <property type="match status" value="2"/>
</dbReference>
<dbReference type="Pfam" id="PF01177">
    <property type="entry name" value="Asp_Glu_race"/>
    <property type="match status" value="1"/>
</dbReference>
<name>A0A1I4GSB8_9ACTN</name>
<dbReference type="EMBL" id="FOSG01000017">
    <property type="protein sequence ID" value="SFL32972.1"/>
    <property type="molecule type" value="Genomic_DNA"/>
</dbReference>
<accession>A0A1I4GSB8</accession>
<dbReference type="RefSeq" id="WP_175541085.1">
    <property type="nucleotide sequence ID" value="NZ_FOSG01000017.1"/>
</dbReference>
<gene>
    <name evidence="2" type="ORF">SAMN05192584_11711</name>
</gene>
<organism evidence="2 3">
    <name type="scientific">Streptomyces pini</name>
    <dbReference type="NCBI Taxonomy" id="1520580"/>
    <lineage>
        <taxon>Bacteria</taxon>
        <taxon>Bacillati</taxon>
        <taxon>Actinomycetota</taxon>
        <taxon>Actinomycetes</taxon>
        <taxon>Kitasatosporales</taxon>
        <taxon>Streptomycetaceae</taxon>
        <taxon>Streptomyces</taxon>
    </lineage>
</organism>
<protein>
    <submittedName>
        <fullName evidence="2">Aspartate racemase</fullName>
    </submittedName>
</protein>
<dbReference type="Gene3D" id="3.40.50.1860">
    <property type="match status" value="2"/>
</dbReference>
<sequence length="256" mass="27921">MSGQLTTVREPGSEGEGEPVLGILGGLGPLATAEFLRTVYETNMTASEQDLPRCIVDSDPGIPDRTEAIRSGVERPVLERLNERIRGLLEAGATKVVPTCVTVHHFLRKLDPSVTARTVSLIDVVIEELRSTNGPLLMLCTHGTRLGRIFENSPEWPEVADRVVWPDAELQESVHHLIYLMKRAGKQPGMTDTVERWLDATGCPAVITGCTEFHLLTGELARRRGPDAIVDPLRSVAADLRRAVGDGTRPEPAPTL</sequence>
<dbReference type="InterPro" id="IPR015942">
    <property type="entry name" value="Asp/Glu/hydantoin_racemase"/>
</dbReference>
<dbReference type="AlphaFoldDB" id="A0A1I4GSB8"/>
<dbReference type="PANTHER" id="PTHR21198:SF7">
    <property type="entry name" value="ASPARTATE-GLUTAMATE RACEMASE FAMILY"/>
    <property type="match status" value="1"/>
</dbReference>
<dbReference type="Proteomes" id="UP000198928">
    <property type="component" value="Unassembled WGS sequence"/>
</dbReference>
<evidence type="ECO:0000313" key="2">
    <source>
        <dbReference type="EMBL" id="SFL32972.1"/>
    </source>
</evidence>
<evidence type="ECO:0000256" key="1">
    <source>
        <dbReference type="ARBA" id="ARBA00023235"/>
    </source>
</evidence>
<evidence type="ECO:0000313" key="3">
    <source>
        <dbReference type="Proteomes" id="UP000198928"/>
    </source>
</evidence>